<evidence type="ECO:0000313" key="2">
    <source>
        <dbReference type="Proteomes" id="UP000251692"/>
    </source>
</evidence>
<keyword evidence="2" id="KW-1185">Reference proteome</keyword>
<organism evidence="1 2">
    <name type="scientific">Pontibacter arcticus</name>
    <dbReference type="NCBI Taxonomy" id="2080288"/>
    <lineage>
        <taxon>Bacteria</taxon>
        <taxon>Pseudomonadati</taxon>
        <taxon>Bacteroidota</taxon>
        <taxon>Cytophagia</taxon>
        <taxon>Cytophagales</taxon>
        <taxon>Hymenobacteraceae</taxon>
        <taxon>Pontibacter</taxon>
    </lineage>
</organism>
<dbReference type="AlphaFoldDB" id="A0A364REM2"/>
<proteinExistence type="predicted"/>
<name>A0A364REM2_9BACT</name>
<dbReference type="RefSeq" id="WP_112304874.1">
    <property type="nucleotide sequence ID" value="NZ_QMDV01000002.1"/>
</dbReference>
<evidence type="ECO:0000313" key="1">
    <source>
        <dbReference type="EMBL" id="RAU82724.1"/>
    </source>
</evidence>
<protein>
    <submittedName>
        <fullName evidence="1">Uncharacterized protein</fullName>
    </submittedName>
</protein>
<dbReference type="Proteomes" id="UP000251692">
    <property type="component" value="Unassembled WGS sequence"/>
</dbReference>
<dbReference type="EMBL" id="QMDV01000002">
    <property type="protein sequence ID" value="RAU82724.1"/>
    <property type="molecule type" value="Genomic_DNA"/>
</dbReference>
<sequence length="155" mass="17816">MKILPYNLTSLNDQLTLKLFCSTELFSLYINYVHQVTAFVWHKHTTSQQYKQGILWLNEIVLTNNIKTILIDATDAHELGHQQYDWTLQTFAKFQGTSAVQRVAQILNPDFSESDNEVEASAASTAYPLEFSAQTFHKESDAVRWLLNERIFSVA</sequence>
<reference evidence="1 2" key="1">
    <citation type="submission" date="2018-06" db="EMBL/GenBank/DDBJ databases">
        <authorList>
            <person name="Liu Z.-W."/>
        </authorList>
    </citation>
    <scope>NUCLEOTIDE SEQUENCE [LARGE SCALE GENOMIC DNA]</scope>
    <source>
        <strain evidence="1 2">2b14</strain>
    </source>
</reference>
<comment type="caution">
    <text evidence="1">The sequence shown here is derived from an EMBL/GenBank/DDBJ whole genome shotgun (WGS) entry which is preliminary data.</text>
</comment>
<reference evidence="1 2" key="2">
    <citation type="submission" date="2018-07" db="EMBL/GenBank/DDBJ databases">
        <title>Pontibacter sp. 2b14 genomic sequence and assembly.</title>
        <authorList>
            <person name="Du Z.-J."/>
        </authorList>
    </citation>
    <scope>NUCLEOTIDE SEQUENCE [LARGE SCALE GENOMIC DNA]</scope>
    <source>
        <strain evidence="1 2">2b14</strain>
    </source>
</reference>
<accession>A0A364REM2</accession>
<gene>
    <name evidence="1" type="ORF">DP923_05560</name>
</gene>